<dbReference type="InterPro" id="IPR015422">
    <property type="entry name" value="PyrdxlP-dep_Trfase_small"/>
</dbReference>
<sequence>MKESIQQLKPYIPEEPISRLKERLGLTHLVRLSANENPYGTSPKVKKAVMEYVEAHDSSQYPDGYSTSLRKAIADFIKVPDESLVIGVGLDEVITLLSRAFLTAGDSIVISTPTFSEYALNGQLEGAKIKGVPCNAMTGATDLDGMVAAIDETTKLVWLCNPNNPTGTYVSVEAIRAFMKRVPRDILVLIDEAYIEFVTSCDRTSALPLLAEFSNIGIMRTFSKAYGLANYRVGYLVIGDDWVNYVQTIRLPYNLNSLSQVAAQVALEDQEFIRYVVTANAVARDSWEVCLNQWGLHYYKSEANFLFVEFNSPEEAKAVADIWLRAGYQVRVGLAPHWLRITIGQAKDCERMQQILGDYLNGR</sequence>
<comment type="cofactor">
    <cofactor evidence="1 6">
        <name>pyridoxal 5'-phosphate</name>
        <dbReference type="ChEBI" id="CHEBI:597326"/>
    </cofactor>
</comment>
<dbReference type="UniPathway" id="UPA00031">
    <property type="reaction ID" value="UER00012"/>
</dbReference>
<dbReference type="Gene3D" id="3.40.640.10">
    <property type="entry name" value="Type I PLP-dependent aspartate aminotransferase-like (Major domain)"/>
    <property type="match status" value="1"/>
</dbReference>
<dbReference type="GO" id="GO:0004400">
    <property type="term" value="F:histidinol-phosphate transaminase activity"/>
    <property type="evidence" value="ECO:0007669"/>
    <property type="project" value="UniProtKB-UniRule"/>
</dbReference>
<evidence type="ECO:0000256" key="1">
    <source>
        <dbReference type="ARBA" id="ARBA00001933"/>
    </source>
</evidence>
<reference evidence="8 9" key="1">
    <citation type="submission" date="2018-06" db="EMBL/GenBank/DDBJ databases">
        <authorList>
            <consortium name="Pathogen Informatics"/>
            <person name="Doyle S."/>
        </authorList>
    </citation>
    <scope>NUCLEOTIDE SEQUENCE [LARGE SCALE GENOMIC DNA]</scope>
    <source>
        <strain evidence="8 9">NCTC12020</strain>
    </source>
</reference>
<protein>
    <recommendedName>
        <fullName evidence="6">Histidinol-phosphate aminotransferase</fullName>
        <ecNumber evidence="6">2.6.1.9</ecNumber>
    </recommendedName>
    <alternativeName>
        <fullName evidence="6">Imidazole acetol-phosphate transaminase</fullName>
    </alternativeName>
</protein>
<dbReference type="EMBL" id="UHIO01000001">
    <property type="protein sequence ID" value="SUP44046.1"/>
    <property type="molecule type" value="Genomic_DNA"/>
</dbReference>
<dbReference type="InterPro" id="IPR004839">
    <property type="entry name" value="Aminotransferase_I/II_large"/>
</dbReference>
<dbReference type="Proteomes" id="UP000255367">
    <property type="component" value="Unassembled WGS sequence"/>
</dbReference>
<dbReference type="InterPro" id="IPR015424">
    <property type="entry name" value="PyrdxlP-dep_Trfase"/>
</dbReference>
<organism evidence="8 9">
    <name type="scientific">Veillonella criceti</name>
    <dbReference type="NCBI Taxonomy" id="103891"/>
    <lineage>
        <taxon>Bacteria</taxon>
        <taxon>Bacillati</taxon>
        <taxon>Bacillota</taxon>
        <taxon>Negativicutes</taxon>
        <taxon>Veillonellales</taxon>
        <taxon>Veillonellaceae</taxon>
        <taxon>Veillonella</taxon>
    </lineage>
</organism>
<dbReference type="InterPro" id="IPR050106">
    <property type="entry name" value="HistidinolP_aminotransfase"/>
</dbReference>
<name>A0A380NNS9_9FIRM</name>
<dbReference type="Gene3D" id="3.90.1150.10">
    <property type="entry name" value="Aspartate Aminotransferase, domain 1"/>
    <property type="match status" value="1"/>
</dbReference>
<evidence type="ECO:0000256" key="2">
    <source>
        <dbReference type="ARBA" id="ARBA00011738"/>
    </source>
</evidence>
<dbReference type="SUPFAM" id="SSF53383">
    <property type="entry name" value="PLP-dependent transferases"/>
    <property type="match status" value="1"/>
</dbReference>
<dbReference type="OrthoDB" id="9813612at2"/>
<comment type="pathway">
    <text evidence="6">Amino-acid biosynthesis; L-histidine biosynthesis; L-histidine from 5-phospho-alpha-D-ribose 1-diphosphate: step 7/9.</text>
</comment>
<keyword evidence="9" id="KW-1185">Reference proteome</keyword>
<dbReference type="EC" id="2.6.1.9" evidence="6"/>
<evidence type="ECO:0000256" key="5">
    <source>
        <dbReference type="ARBA" id="ARBA00022898"/>
    </source>
</evidence>
<keyword evidence="4 6" id="KW-0808">Transferase</keyword>
<gene>
    <name evidence="6 8" type="primary">hisC</name>
    <name evidence="8" type="ORF">NCTC12020_01475</name>
</gene>
<dbReference type="PANTHER" id="PTHR43643">
    <property type="entry name" value="HISTIDINOL-PHOSPHATE AMINOTRANSFERASE 2"/>
    <property type="match status" value="1"/>
</dbReference>
<evidence type="ECO:0000313" key="8">
    <source>
        <dbReference type="EMBL" id="SUP44046.1"/>
    </source>
</evidence>
<dbReference type="CDD" id="cd00609">
    <property type="entry name" value="AAT_like"/>
    <property type="match status" value="1"/>
</dbReference>
<dbReference type="GO" id="GO:0000105">
    <property type="term" value="P:L-histidine biosynthetic process"/>
    <property type="evidence" value="ECO:0007669"/>
    <property type="project" value="UniProtKB-UniRule"/>
</dbReference>
<accession>A0A380NNS9</accession>
<dbReference type="PANTHER" id="PTHR43643:SF3">
    <property type="entry name" value="HISTIDINOL-PHOSPHATE AMINOTRANSFERASE"/>
    <property type="match status" value="1"/>
</dbReference>
<comment type="catalytic activity">
    <reaction evidence="6">
        <text>L-histidinol phosphate + 2-oxoglutarate = 3-(imidazol-4-yl)-2-oxopropyl phosphate + L-glutamate</text>
        <dbReference type="Rhea" id="RHEA:23744"/>
        <dbReference type="ChEBI" id="CHEBI:16810"/>
        <dbReference type="ChEBI" id="CHEBI:29985"/>
        <dbReference type="ChEBI" id="CHEBI:57766"/>
        <dbReference type="ChEBI" id="CHEBI:57980"/>
        <dbReference type="EC" id="2.6.1.9"/>
    </reaction>
</comment>
<keyword evidence="3 6" id="KW-0032">Aminotransferase</keyword>
<dbReference type="Pfam" id="PF00155">
    <property type="entry name" value="Aminotran_1_2"/>
    <property type="match status" value="1"/>
</dbReference>
<dbReference type="NCBIfam" id="TIGR01141">
    <property type="entry name" value="hisC"/>
    <property type="match status" value="1"/>
</dbReference>
<proteinExistence type="inferred from homology"/>
<comment type="similarity">
    <text evidence="6">Belongs to the class-II pyridoxal-phosphate-dependent aminotransferase family. Histidinol-phosphate aminotransferase subfamily.</text>
</comment>
<keyword evidence="6" id="KW-0028">Amino-acid biosynthesis</keyword>
<dbReference type="InterPro" id="IPR015421">
    <property type="entry name" value="PyrdxlP-dep_Trfase_major"/>
</dbReference>
<dbReference type="GO" id="GO:0030170">
    <property type="term" value="F:pyridoxal phosphate binding"/>
    <property type="evidence" value="ECO:0007669"/>
    <property type="project" value="InterPro"/>
</dbReference>
<feature type="modified residue" description="N6-(pyridoxal phosphate)lysine" evidence="6">
    <location>
        <position position="224"/>
    </location>
</feature>
<comment type="subunit">
    <text evidence="2 6">Homodimer.</text>
</comment>
<feature type="domain" description="Aminotransferase class I/classII large" evidence="7">
    <location>
        <begin position="28"/>
        <end position="351"/>
    </location>
</feature>
<evidence type="ECO:0000256" key="4">
    <source>
        <dbReference type="ARBA" id="ARBA00022679"/>
    </source>
</evidence>
<evidence type="ECO:0000256" key="3">
    <source>
        <dbReference type="ARBA" id="ARBA00022576"/>
    </source>
</evidence>
<dbReference type="AlphaFoldDB" id="A0A380NNS9"/>
<keyword evidence="6" id="KW-0368">Histidine biosynthesis</keyword>
<evidence type="ECO:0000313" key="9">
    <source>
        <dbReference type="Proteomes" id="UP000255367"/>
    </source>
</evidence>
<dbReference type="RefSeq" id="WP_115310607.1">
    <property type="nucleotide sequence ID" value="NZ_UHIO01000001.1"/>
</dbReference>
<dbReference type="HAMAP" id="MF_01023">
    <property type="entry name" value="HisC_aminotrans_2"/>
    <property type="match status" value="1"/>
</dbReference>
<evidence type="ECO:0000259" key="7">
    <source>
        <dbReference type="Pfam" id="PF00155"/>
    </source>
</evidence>
<evidence type="ECO:0000256" key="6">
    <source>
        <dbReference type="HAMAP-Rule" id="MF_01023"/>
    </source>
</evidence>
<keyword evidence="5 6" id="KW-0663">Pyridoxal phosphate</keyword>
<dbReference type="InterPro" id="IPR005861">
    <property type="entry name" value="HisP_aminotrans"/>
</dbReference>